<proteinExistence type="predicted"/>
<dbReference type="EMBL" id="DUIH01000012">
    <property type="protein sequence ID" value="HIH69785.1"/>
    <property type="molecule type" value="Genomic_DNA"/>
</dbReference>
<comment type="caution">
    <text evidence="1">The sequence shown here is derived from an EMBL/GenBank/DDBJ whole genome shotgun (WGS) entry which is preliminary data.</text>
</comment>
<protein>
    <submittedName>
        <fullName evidence="1">Uncharacterized protein</fullName>
    </submittedName>
</protein>
<reference evidence="1" key="1">
    <citation type="journal article" date="2020" name="bioRxiv">
        <title>A rank-normalized archaeal taxonomy based on genome phylogeny resolves widespread incomplete and uneven classifications.</title>
        <authorList>
            <person name="Rinke C."/>
            <person name="Chuvochina M."/>
            <person name="Mussig A.J."/>
            <person name="Chaumeil P.-A."/>
            <person name="Waite D.W."/>
            <person name="Whitman W.B."/>
            <person name="Parks D.H."/>
            <person name="Hugenholtz P."/>
        </authorList>
    </citation>
    <scope>NUCLEOTIDE SEQUENCE</scope>
    <source>
        <strain evidence="1">UBA12518</strain>
    </source>
</reference>
<gene>
    <name evidence="1" type="ORF">HA299_04085</name>
</gene>
<name>A0A832W005_9EURY</name>
<evidence type="ECO:0000313" key="2">
    <source>
        <dbReference type="Proteomes" id="UP000600363"/>
    </source>
</evidence>
<organism evidence="1 2">
    <name type="scientific">Methermicoccus shengliensis</name>
    <dbReference type="NCBI Taxonomy" id="660064"/>
    <lineage>
        <taxon>Archaea</taxon>
        <taxon>Methanobacteriati</taxon>
        <taxon>Methanobacteriota</taxon>
        <taxon>Stenosarchaea group</taxon>
        <taxon>Methanomicrobia</taxon>
        <taxon>Methanosarcinales</taxon>
        <taxon>Methermicoccaceae</taxon>
        <taxon>Methermicoccus</taxon>
    </lineage>
</organism>
<dbReference type="RefSeq" id="WP_042687997.1">
    <property type="nucleotide sequence ID" value="NZ_DUIH01000012.1"/>
</dbReference>
<dbReference type="Proteomes" id="UP000600363">
    <property type="component" value="Unassembled WGS sequence"/>
</dbReference>
<dbReference type="AlphaFoldDB" id="A0A832W005"/>
<evidence type="ECO:0000313" key="1">
    <source>
        <dbReference type="EMBL" id="HIH69785.1"/>
    </source>
</evidence>
<sequence>MSKKSTKLFAQKILERLREFIVSENLNIDRLPKWVKSANVKLARLNNSIIFLFEESFSDEDEFIDCGEVKSDIQFLLDLPEFIPKAACFRAPEKPNGGLIILHGEYGEDKKVIFKVVSDRSALFNVGYVNYHNPLAIINIFIQLISSDEVLATRFVPFAIFVHANDFSNFESFWNKCTPHIQDSLKLIHDSEAGDFYQFQTERKKVFQISKEKSVIVLGKYSNHEMNELLQVRDHLRAKGYDAHLIIELPEYPMMSNEEKVRLWTMASRFCVMIDRKAAGHIAEYQYLKNQRTILALLRPKGKGSTYMIGDEHFTDFQYINLFEFEKSPLEIIDIAIDWAEKLVRKRMKNYEAAYPWRRKRK</sequence>
<accession>A0A832W005</accession>